<proteinExistence type="predicted"/>
<dbReference type="AlphaFoldDB" id="A0A5A8CF17"/>
<feature type="compositionally biased region" description="Basic and acidic residues" evidence="1">
    <location>
        <begin position="320"/>
        <end position="350"/>
    </location>
</feature>
<keyword evidence="2" id="KW-0472">Membrane</keyword>
<dbReference type="Proteomes" id="UP000323011">
    <property type="component" value="Unassembled WGS sequence"/>
</dbReference>
<feature type="compositionally biased region" description="Polar residues" evidence="1">
    <location>
        <begin position="366"/>
        <end position="375"/>
    </location>
</feature>
<feature type="transmembrane region" description="Helical" evidence="2">
    <location>
        <begin position="6"/>
        <end position="29"/>
    </location>
</feature>
<keyword evidence="4" id="KW-1185">Reference proteome</keyword>
<feature type="region of interest" description="Disordered" evidence="1">
    <location>
        <begin position="249"/>
        <end position="394"/>
    </location>
</feature>
<feature type="transmembrane region" description="Helical" evidence="2">
    <location>
        <begin position="111"/>
        <end position="133"/>
    </location>
</feature>
<accession>A0A5A8CF17</accession>
<organism evidence="3 4">
    <name type="scientific">Cafeteria roenbergensis</name>
    <name type="common">Marine flagellate</name>
    <dbReference type="NCBI Taxonomy" id="33653"/>
    <lineage>
        <taxon>Eukaryota</taxon>
        <taxon>Sar</taxon>
        <taxon>Stramenopiles</taxon>
        <taxon>Bigyra</taxon>
        <taxon>Opalozoa</taxon>
        <taxon>Bicosoecida</taxon>
        <taxon>Cafeteriaceae</taxon>
        <taxon>Cafeteria</taxon>
    </lineage>
</organism>
<protein>
    <submittedName>
        <fullName evidence="3">Uncharacterized protein</fullName>
    </submittedName>
</protein>
<evidence type="ECO:0000313" key="4">
    <source>
        <dbReference type="Proteomes" id="UP000323011"/>
    </source>
</evidence>
<dbReference type="EMBL" id="VLTN01000028">
    <property type="protein sequence ID" value="KAA0151237.1"/>
    <property type="molecule type" value="Genomic_DNA"/>
</dbReference>
<evidence type="ECO:0000313" key="3">
    <source>
        <dbReference type="EMBL" id="KAA0151237.1"/>
    </source>
</evidence>
<feature type="transmembrane region" description="Helical" evidence="2">
    <location>
        <begin position="192"/>
        <end position="214"/>
    </location>
</feature>
<name>A0A5A8CF17_CAFRO</name>
<sequence>MESAHAVSGVAALPLLLVALGLLAAVLIWRLPYVTPVRRSAAHALLCAVGLAMSAGVLSPWPAWPPSSRDGTASQSEAGSQLAVPLGSHPLPGKAAAPAEGLEWLCTAQSFGISFFRAALAAWLGLGLGLFSAVSSDVRLRMAGGAIFRRSRIIAYAVAALVSLPTLAARTAPLGVWCDIAQPSWMGLLMVTLPQVAAAMLGVVSLAAAAAASCQRRAEYDEMRASTLATGESFLTGVARGRIDKDARLAKPTTLHGAASSSTVRLPGEPASTSVPETRLGSSGAPLGEISVGPRAAASPWGTLPQSGRAGTPRSLTPLDHTDRTATHRGDDSTARSEDSGGEPLSRHFQADSTAGEAKFELKIESSVTPTQRESLAQFPLGAAMDPRLASNRP</sequence>
<feature type="transmembrane region" description="Helical" evidence="2">
    <location>
        <begin position="153"/>
        <end position="172"/>
    </location>
</feature>
<evidence type="ECO:0000256" key="1">
    <source>
        <dbReference type="SAM" id="MobiDB-lite"/>
    </source>
</evidence>
<gene>
    <name evidence="3" type="ORF">FNF29_04712</name>
</gene>
<keyword evidence="2" id="KW-1133">Transmembrane helix</keyword>
<comment type="caution">
    <text evidence="3">The sequence shown here is derived from an EMBL/GenBank/DDBJ whole genome shotgun (WGS) entry which is preliminary data.</text>
</comment>
<reference evidence="3 4" key="1">
    <citation type="submission" date="2019-07" db="EMBL/GenBank/DDBJ databases">
        <title>Genomes of Cafeteria roenbergensis.</title>
        <authorList>
            <person name="Fischer M.G."/>
            <person name="Hackl T."/>
            <person name="Roman M."/>
        </authorList>
    </citation>
    <scope>NUCLEOTIDE SEQUENCE [LARGE SCALE GENOMIC DNA]</scope>
    <source>
        <strain evidence="3 4">BVI</strain>
    </source>
</reference>
<keyword evidence="2" id="KW-0812">Transmembrane</keyword>
<evidence type="ECO:0000256" key="2">
    <source>
        <dbReference type="SAM" id="Phobius"/>
    </source>
</evidence>
<feature type="transmembrane region" description="Helical" evidence="2">
    <location>
        <begin position="41"/>
        <end position="61"/>
    </location>
</feature>